<sequence>MSRKLLMLAPALAFALPIVASLPTMARPLATQAVETRWGDNNNNFHDHDDDDDDDDHNNNDDFIEIAVCFQAQLVLADDNRAYSCDIVDGPTCLSRCTPEAVAPLCATELAGRAFGSEFAACQAERMATCRSQCDSGGAAFCSPEDAGLKTRGGDHDDHDDHDDDDDDDDNNNNVFENIDVHKDDGFIFIDIEICFDLVIDEDNR</sequence>
<dbReference type="RefSeq" id="WP_224189545.1">
    <property type="nucleotide sequence ID" value="NZ_JAIRAU010000001.1"/>
</dbReference>
<feature type="region of interest" description="Disordered" evidence="1">
    <location>
        <begin position="38"/>
        <end position="58"/>
    </location>
</feature>
<evidence type="ECO:0000256" key="2">
    <source>
        <dbReference type="SAM" id="SignalP"/>
    </source>
</evidence>
<gene>
    <name evidence="3" type="ORF">K7C98_00825</name>
</gene>
<keyword evidence="2" id="KW-0732">Signal</keyword>
<proteinExistence type="predicted"/>
<organism evidence="3 4">
    <name type="scientific">Nannocystis pusilla</name>
    <dbReference type="NCBI Taxonomy" id="889268"/>
    <lineage>
        <taxon>Bacteria</taxon>
        <taxon>Pseudomonadati</taxon>
        <taxon>Myxococcota</taxon>
        <taxon>Polyangia</taxon>
        <taxon>Nannocystales</taxon>
        <taxon>Nannocystaceae</taxon>
        <taxon>Nannocystis</taxon>
    </lineage>
</organism>
<accession>A0ABS7THT9</accession>
<evidence type="ECO:0000313" key="3">
    <source>
        <dbReference type="EMBL" id="MBZ5707782.1"/>
    </source>
</evidence>
<comment type="caution">
    <text evidence="3">The sequence shown here is derived from an EMBL/GenBank/DDBJ whole genome shotgun (WGS) entry which is preliminary data.</text>
</comment>
<feature type="signal peptide" evidence="2">
    <location>
        <begin position="1"/>
        <end position="26"/>
    </location>
</feature>
<reference evidence="3" key="1">
    <citation type="submission" date="2021-08" db="EMBL/GenBank/DDBJ databases">
        <authorList>
            <person name="Stevens D.C."/>
        </authorList>
    </citation>
    <scope>NUCLEOTIDE SEQUENCE</scope>
    <source>
        <strain evidence="3">DSM 53165</strain>
    </source>
</reference>
<feature type="compositionally biased region" description="Acidic residues" evidence="1">
    <location>
        <begin position="160"/>
        <end position="171"/>
    </location>
</feature>
<evidence type="ECO:0000256" key="1">
    <source>
        <dbReference type="SAM" id="MobiDB-lite"/>
    </source>
</evidence>
<name>A0ABS7THT9_9BACT</name>
<feature type="compositionally biased region" description="Basic and acidic residues" evidence="1">
    <location>
        <begin position="150"/>
        <end position="159"/>
    </location>
</feature>
<protein>
    <submittedName>
        <fullName evidence="3">Uncharacterized protein</fullName>
    </submittedName>
</protein>
<keyword evidence="4" id="KW-1185">Reference proteome</keyword>
<dbReference type="Proteomes" id="UP001139031">
    <property type="component" value="Unassembled WGS sequence"/>
</dbReference>
<evidence type="ECO:0000313" key="4">
    <source>
        <dbReference type="Proteomes" id="UP001139031"/>
    </source>
</evidence>
<dbReference type="EMBL" id="JAIRAU010000001">
    <property type="protein sequence ID" value="MBZ5707782.1"/>
    <property type="molecule type" value="Genomic_DNA"/>
</dbReference>
<feature type="region of interest" description="Disordered" evidence="1">
    <location>
        <begin position="150"/>
        <end position="173"/>
    </location>
</feature>
<feature type="chain" id="PRO_5047449095" evidence="2">
    <location>
        <begin position="27"/>
        <end position="205"/>
    </location>
</feature>